<dbReference type="AlphaFoldDB" id="A0ABD2N3B4"/>
<evidence type="ECO:0000313" key="7">
    <source>
        <dbReference type="EMBL" id="KAL3273134.1"/>
    </source>
</evidence>
<dbReference type="PANTHER" id="PTHR44981">
    <property type="entry name" value="PERICENTRIN-LIKE PROTEIN, ISOFORM F"/>
    <property type="match status" value="1"/>
</dbReference>
<dbReference type="InterPro" id="IPR028745">
    <property type="entry name" value="AKAP9/Pericentrin"/>
</dbReference>
<reference evidence="7 8" key="1">
    <citation type="journal article" date="2021" name="BMC Biol.">
        <title>Horizontally acquired antibacterial genes associated with adaptive radiation of ladybird beetles.</title>
        <authorList>
            <person name="Li H.S."/>
            <person name="Tang X.F."/>
            <person name="Huang Y.H."/>
            <person name="Xu Z.Y."/>
            <person name="Chen M.L."/>
            <person name="Du X.Y."/>
            <person name="Qiu B.Y."/>
            <person name="Chen P.T."/>
            <person name="Zhang W."/>
            <person name="Slipinski A."/>
            <person name="Escalona H.E."/>
            <person name="Waterhouse R.M."/>
            <person name="Zwick A."/>
            <person name="Pang H."/>
        </authorList>
    </citation>
    <scope>NUCLEOTIDE SEQUENCE [LARGE SCALE GENOMIC DNA]</scope>
    <source>
        <strain evidence="7">SYSU2018</strain>
    </source>
</reference>
<protein>
    <submittedName>
        <fullName evidence="7">Uncharacterized protein</fullName>
    </submittedName>
</protein>
<name>A0ABD2N3B4_9CUCU</name>
<keyword evidence="4" id="KW-0206">Cytoskeleton</keyword>
<accession>A0ABD2N3B4</accession>
<organism evidence="7 8">
    <name type="scientific">Cryptolaemus montrouzieri</name>
    <dbReference type="NCBI Taxonomy" id="559131"/>
    <lineage>
        <taxon>Eukaryota</taxon>
        <taxon>Metazoa</taxon>
        <taxon>Ecdysozoa</taxon>
        <taxon>Arthropoda</taxon>
        <taxon>Hexapoda</taxon>
        <taxon>Insecta</taxon>
        <taxon>Pterygota</taxon>
        <taxon>Neoptera</taxon>
        <taxon>Endopterygota</taxon>
        <taxon>Coleoptera</taxon>
        <taxon>Polyphaga</taxon>
        <taxon>Cucujiformia</taxon>
        <taxon>Coccinelloidea</taxon>
        <taxon>Coccinellidae</taxon>
        <taxon>Scymninae</taxon>
        <taxon>Scymnini</taxon>
        <taxon>Cryptolaemus</taxon>
    </lineage>
</organism>
<comment type="caution">
    <text evidence="7">The sequence shown here is derived from an EMBL/GenBank/DDBJ whole genome shotgun (WGS) entry which is preliminary data.</text>
</comment>
<keyword evidence="2" id="KW-0963">Cytoplasm</keyword>
<dbReference type="GO" id="GO:0005813">
    <property type="term" value="C:centrosome"/>
    <property type="evidence" value="ECO:0007669"/>
    <property type="project" value="UniProtKB-SubCell"/>
</dbReference>
<comment type="subcellular location">
    <subcellularLocation>
        <location evidence="1">Cytoplasm</location>
        <location evidence="1">Cytoskeleton</location>
        <location evidence="1">Microtubule organizing center</location>
        <location evidence="1">Centrosome</location>
    </subcellularLocation>
</comment>
<feature type="coiled-coil region" evidence="5">
    <location>
        <begin position="139"/>
        <end position="187"/>
    </location>
</feature>
<evidence type="ECO:0000256" key="2">
    <source>
        <dbReference type="ARBA" id="ARBA00022490"/>
    </source>
</evidence>
<dbReference type="EMBL" id="JABFTP020000062">
    <property type="protein sequence ID" value="KAL3273134.1"/>
    <property type="molecule type" value="Genomic_DNA"/>
</dbReference>
<evidence type="ECO:0000313" key="8">
    <source>
        <dbReference type="Proteomes" id="UP001516400"/>
    </source>
</evidence>
<dbReference type="Proteomes" id="UP001516400">
    <property type="component" value="Unassembled WGS sequence"/>
</dbReference>
<keyword evidence="3 5" id="KW-0175">Coiled coil</keyword>
<dbReference type="PANTHER" id="PTHR44981:SF2">
    <property type="entry name" value="PERICENTRIN-LIKE PROTEIN, ISOFORM F"/>
    <property type="match status" value="1"/>
</dbReference>
<evidence type="ECO:0000256" key="5">
    <source>
        <dbReference type="SAM" id="Coils"/>
    </source>
</evidence>
<feature type="region of interest" description="Disordered" evidence="6">
    <location>
        <begin position="283"/>
        <end position="304"/>
    </location>
</feature>
<evidence type="ECO:0000256" key="1">
    <source>
        <dbReference type="ARBA" id="ARBA00004300"/>
    </source>
</evidence>
<sequence>MELLNGKSRKFKNICFDKFKCARIYGEYLGLRCAYDVAEKVLRELSVKLEMYEALMFFLKSKDFWPYQIDVADKKYRQTCKFLEEQAADREMERDDSQKQILALQEQLKNSDKDRVTFANINEEPGVGKTASSTVRERVEHLEAKLKETSEILEARDQKLKEIESEKDEAVEKIFFLRDVIRELEAQVKTKTETESELRTLVSELECIISYQNQSVPSSPEKSGKHVGNSEVQALREHVRCLEAEVQKLRLSQELVGSEGALRELRDQLVEVENTIDKKTKELEEQSSTISTTTCSSPSEDMSVRDVVRPKTPTSLTMNDCEIPLQQLARLREKLVRHARAEDAALKRIRDLEMQVYTLKATIDEYQTERDILKKKYLTN</sequence>
<gene>
    <name evidence="7" type="ORF">HHI36_014588</name>
</gene>
<keyword evidence="8" id="KW-1185">Reference proteome</keyword>
<evidence type="ECO:0000256" key="6">
    <source>
        <dbReference type="SAM" id="MobiDB-lite"/>
    </source>
</evidence>
<feature type="compositionally biased region" description="Low complexity" evidence="6">
    <location>
        <begin position="286"/>
        <end position="300"/>
    </location>
</feature>
<evidence type="ECO:0000256" key="4">
    <source>
        <dbReference type="ARBA" id="ARBA00023212"/>
    </source>
</evidence>
<proteinExistence type="predicted"/>
<evidence type="ECO:0000256" key="3">
    <source>
        <dbReference type="ARBA" id="ARBA00023054"/>
    </source>
</evidence>
<feature type="coiled-coil region" evidence="5">
    <location>
        <begin position="80"/>
        <end position="114"/>
    </location>
</feature>